<evidence type="ECO:0000313" key="3">
    <source>
        <dbReference type="Proteomes" id="UP000008144"/>
    </source>
</evidence>
<reference evidence="3" key="1">
    <citation type="journal article" date="2002" name="Science">
        <title>The draft genome of Ciona intestinalis: insights into chordate and vertebrate origins.</title>
        <authorList>
            <person name="Dehal P."/>
            <person name="Satou Y."/>
            <person name="Campbell R.K."/>
            <person name="Chapman J."/>
            <person name="Degnan B."/>
            <person name="De Tomaso A."/>
            <person name="Davidson B."/>
            <person name="Di Gregorio A."/>
            <person name="Gelpke M."/>
            <person name="Goodstein D.M."/>
            <person name="Harafuji N."/>
            <person name="Hastings K.E."/>
            <person name="Ho I."/>
            <person name="Hotta K."/>
            <person name="Huang W."/>
            <person name="Kawashima T."/>
            <person name="Lemaire P."/>
            <person name="Martinez D."/>
            <person name="Meinertzhagen I.A."/>
            <person name="Necula S."/>
            <person name="Nonaka M."/>
            <person name="Putnam N."/>
            <person name="Rash S."/>
            <person name="Saiga H."/>
            <person name="Satake M."/>
            <person name="Terry A."/>
            <person name="Yamada L."/>
            <person name="Wang H.G."/>
            <person name="Awazu S."/>
            <person name="Azumi K."/>
            <person name="Boore J."/>
            <person name="Branno M."/>
            <person name="Chin-Bow S."/>
            <person name="DeSantis R."/>
            <person name="Doyle S."/>
            <person name="Francino P."/>
            <person name="Keys D.N."/>
            <person name="Haga S."/>
            <person name="Hayashi H."/>
            <person name="Hino K."/>
            <person name="Imai K.S."/>
            <person name="Inaba K."/>
            <person name="Kano S."/>
            <person name="Kobayashi K."/>
            <person name="Kobayashi M."/>
            <person name="Lee B.I."/>
            <person name="Makabe K.W."/>
            <person name="Manohar C."/>
            <person name="Matassi G."/>
            <person name="Medina M."/>
            <person name="Mochizuki Y."/>
            <person name="Mount S."/>
            <person name="Morishita T."/>
            <person name="Miura S."/>
            <person name="Nakayama A."/>
            <person name="Nishizaka S."/>
            <person name="Nomoto H."/>
            <person name="Ohta F."/>
            <person name="Oishi K."/>
            <person name="Rigoutsos I."/>
            <person name="Sano M."/>
            <person name="Sasaki A."/>
            <person name="Sasakura Y."/>
            <person name="Shoguchi E."/>
            <person name="Shin-i T."/>
            <person name="Spagnuolo A."/>
            <person name="Stainier D."/>
            <person name="Suzuki M.M."/>
            <person name="Tassy O."/>
            <person name="Takatori N."/>
            <person name="Tokuoka M."/>
            <person name="Yagi K."/>
            <person name="Yoshizaki F."/>
            <person name="Wada S."/>
            <person name="Zhang C."/>
            <person name="Hyatt P.D."/>
            <person name="Larimer F."/>
            <person name="Detter C."/>
            <person name="Doggett N."/>
            <person name="Glavina T."/>
            <person name="Hawkins T."/>
            <person name="Richardson P."/>
            <person name="Lucas S."/>
            <person name="Kohara Y."/>
            <person name="Levine M."/>
            <person name="Satoh N."/>
            <person name="Rokhsar D.S."/>
        </authorList>
    </citation>
    <scope>NUCLEOTIDE SEQUENCE [LARGE SCALE GENOMIC DNA]</scope>
</reference>
<name>H2XZP9_CIOIN</name>
<protein>
    <submittedName>
        <fullName evidence="2">Uncharacterized protein</fullName>
    </submittedName>
</protein>
<sequence length="70" mass="7691">MPPCAFIAPAFDPVSITTVILTTTFLVMFFYSSANITMVLLVRFIARQKLIPKLCGATLASQSLLPDPTW</sequence>
<dbReference type="HOGENOM" id="CLU_2764333_0_0_1"/>
<dbReference type="Ensembl" id="ENSCINT00000031595.1">
    <property type="protein sequence ID" value="ENSCINP00000035133.1"/>
    <property type="gene ID" value="ENSCING00000019239.1"/>
</dbReference>
<organism evidence="2 3">
    <name type="scientific">Ciona intestinalis</name>
    <name type="common">Transparent sea squirt</name>
    <name type="synonym">Ascidia intestinalis</name>
    <dbReference type="NCBI Taxonomy" id="7719"/>
    <lineage>
        <taxon>Eukaryota</taxon>
        <taxon>Metazoa</taxon>
        <taxon>Chordata</taxon>
        <taxon>Tunicata</taxon>
        <taxon>Ascidiacea</taxon>
        <taxon>Phlebobranchia</taxon>
        <taxon>Cionidae</taxon>
        <taxon>Ciona</taxon>
    </lineage>
</organism>
<keyword evidence="1" id="KW-0472">Membrane</keyword>
<evidence type="ECO:0000313" key="2">
    <source>
        <dbReference type="Ensembl" id="ENSCINP00000035133.1"/>
    </source>
</evidence>
<reference evidence="2" key="2">
    <citation type="submission" date="2025-08" db="UniProtKB">
        <authorList>
            <consortium name="Ensembl"/>
        </authorList>
    </citation>
    <scope>IDENTIFICATION</scope>
</reference>
<feature type="transmembrane region" description="Helical" evidence="1">
    <location>
        <begin position="20"/>
        <end position="42"/>
    </location>
</feature>
<dbReference type="InParanoid" id="H2XZP9"/>
<dbReference type="Proteomes" id="UP000008144">
    <property type="component" value="Unassembled WGS sequence"/>
</dbReference>
<accession>H2XZP9</accession>
<proteinExistence type="predicted"/>
<keyword evidence="3" id="KW-1185">Reference proteome</keyword>
<dbReference type="AlphaFoldDB" id="H2XZP9"/>
<evidence type="ECO:0000256" key="1">
    <source>
        <dbReference type="SAM" id="Phobius"/>
    </source>
</evidence>
<keyword evidence="1" id="KW-0812">Transmembrane</keyword>
<reference evidence="2" key="3">
    <citation type="submission" date="2025-09" db="UniProtKB">
        <authorList>
            <consortium name="Ensembl"/>
        </authorList>
    </citation>
    <scope>IDENTIFICATION</scope>
</reference>
<keyword evidence="1" id="KW-1133">Transmembrane helix</keyword>